<dbReference type="InterPro" id="IPR006186">
    <property type="entry name" value="Ser/Thr-sp_prot-phosphatase"/>
</dbReference>
<evidence type="ECO:0000256" key="5">
    <source>
        <dbReference type="ARBA" id="ARBA00022912"/>
    </source>
</evidence>
<keyword evidence="4" id="KW-0378">Hydrolase</keyword>
<sequence>MDITINVKEGITLTIENFHRLLNCLPIAPIVDEKILCCRGGLSPDLQSMKQIGQIMRPSGVPDQSLLCDL</sequence>
<dbReference type="GO" id="GO:0005737">
    <property type="term" value="C:cytoplasm"/>
    <property type="evidence" value="ECO:0007669"/>
    <property type="project" value="TreeGrafter"/>
</dbReference>
<name>A0A8C0ZN03_CASCN</name>
<evidence type="ECO:0000256" key="1">
    <source>
        <dbReference type="ARBA" id="ARBA00001936"/>
    </source>
</evidence>
<evidence type="ECO:0000256" key="2">
    <source>
        <dbReference type="ARBA" id="ARBA00013081"/>
    </source>
</evidence>
<dbReference type="GO" id="GO:0004722">
    <property type="term" value="F:protein serine/threonine phosphatase activity"/>
    <property type="evidence" value="ECO:0007669"/>
    <property type="project" value="UniProtKB-EC"/>
</dbReference>
<comment type="cofactor">
    <cofactor evidence="1">
        <name>Mn(2+)</name>
        <dbReference type="ChEBI" id="CHEBI:29035"/>
    </cofactor>
</comment>
<keyword evidence="3" id="KW-0479">Metal-binding</keyword>
<dbReference type="AlphaFoldDB" id="A0A8C0ZN03"/>
<evidence type="ECO:0000256" key="6">
    <source>
        <dbReference type="ARBA" id="ARBA00023211"/>
    </source>
</evidence>
<organism evidence="9">
    <name type="scientific">Castor canadensis</name>
    <name type="common">American beaver</name>
    <dbReference type="NCBI Taxonomy" id="51338"/>
    <lineage>
        <taxon>Eukaryota</taxon>
        <taxon>Metazoa</taxon>
        <taxon>Chordata</taxon>
        <taxon>Craniata</taxon>
        <taxon>Vertebrata</taxon>
        <taxon>Euteleostomi</taxon>
        <taxon>Mammalia</taxon>
        <taxon>Eutheria</taxon>
        <taxon>Euarchontoglires</taxon>
        <taxon>Glires</taxon>
        <taxon>Rodentia</taxon>
        <taxon>Castorimorpha</taxon>
        <taxon>Castoridae</taxon>
        <taxon>Castor</taxon>
    </lineage>
</organism>
<comment type="catalytic activity">
    <reaction evidence="7">
        <text>O-phospho-L-seryl-[protein] + H2O = L-seryl-[protein] + phosphate</text>
        <dbReference type="Rhea" id="RHEA:20629"/>
        <dbReference type="Rhea" id="RHEA-COMP:9863"/>
        <dbReference type="Rhea" id="RHEA-COMP:11604"/>
        <dbReference type="ChEBI" id="CHEBI:15377"/>
        <dbReference type="ChEBI" id="CHEBI:29999"/>
        <dbReference type="ChEBI" id="CHEBI:43474"/>
        <dbReference type="ChEBI" id="CHEBI:83421"/>
        <dbReference type="EC" id="3.1.3.16"/>
    </reaction>
</comment>
<dbReference type="GO" id="GO:0046872">
    <property type="term" value="F:metal ion binding"/>
    <property type="evidence" value="ECO:0007669"/>
    <property type="project" value="UniProtKB-KW"/>
</dbReference>
<evidence type="ECO:0000313" key="9">
    <source>
        <dbReference type="Ensembl" id="ENSCCNP00000005044.1"/>
    </source>
</evidence>
<dbReference type="Gene3D" id="3.60.21.10">
    <property type="match status" value="1"/>
</dbReference>
<dbReference type="PANTHER" id="PTHR11668:SF300">
    <property type="entry name" value="SERINE_THREONINE-PROTEIN PHOSPHATASE"/>
    <property type="match status" value="1"/>
</dbReference>
<dbReference type="InterPro" id="IPR050341">
    <property type="entry name" value="PP1_catalytic_subunit"/>
</dbReference>
<reference evidence="9" key="1">
    <citation type="submission" date="2023-09" db="UniProtKB">
        <authorList>
            <consortium name="Ensembl"/>
        </authorList>
    </citation>
    <scope>IDENTIFICATION</scope>
</reference>
<dbReference type="PRINTS" id="PR00114">
    <property type="entry name" value="STPHPHTASE"/>
</dbReference>
<dbReference type="PANTHER" id="PTHR11668">
    <property type="entry name" value="SERINE/THREONINE PROTEIN PHOSPHATASE"/>
    <property type="match status" value="1"/>
</dbReference>
<keyword evidence="5" id="KW-0904">Protein phosphatase</keyword>
<evidence type="ECO:0000256" key="8">
    <source>
        <dbReference type="ARBA" id="ARBA00048336"/>
    </source>
</evidence>
<dbReference type="Ensembl" id="ENSCCNT00000006637.1">
    <property type="protein sequence ID" value="ENSCCNP00000005044.1"/>
    <property type="gene ID" value="ENSCCNG00000005391.1"/>
</dbReference>
<evidence type="ECO:0000256" key="3">
    <source>
        <dbReference type="ARBA" id="ARBA00022723"/>
    </source>
</evidence>
<accession>A0A8C0ZN03</accession>
<comment type="catalytic activity">
    <reaction evidence="8">
        <text>O-phospho-L-threonyl-[protein] + H2O = L-threonyl-[protein] + phosphate</text>
        <dbReference type="Rhea" id="RHEA:47004"/>
        <dbReference type="Rhea" id="RHEA-COMP:11060"/>
        <dbReference type="Rhea" id="RHEA-COMP:11605"/>
        <dbReference type="ChEBI" id="CHEBI:15377"/>
        <dbReference type="ChEBI" id="CHEBI:30013"/>
        <dbReference type="ChEBI" id="CHEBI:43474"/>
        <dbReference type="ChEBI" id="CHEBI:61977"/>
        <dbReference type="EC" id="3.1.3.16"/>
    </reaction>
</comment>
<proteinExistence type="predicted"/>
<evidence type="ECO:0000256" key="7">
    <source>
        <dbReference type="ARBA" id="ARBA00047761"/>
    </source>
</evidence>
<dbReference type="GO" id="GO:0005634">
    <property type="term" value="C:nucleus"/>
    <property type="evidence" value="ECO:0007669"/>
    <property type="project" value="TreeGrafter"/>
</dbReference>
<keyword evidence="6" id="KW-0464">Manganese</keyword>
<dbReference type="InterPro" id="IPR029052">
    <property type="entry name" value="Metallo-depent_PP-like"/>
</dbReference>
<dbReference type="EC" id="3.1.3.16" evidence="2"/>
<evidence type="ECO:0000256" key="4">
    <source>
        <dbReference type="ARBA" id="ARBA00022801"/>
    </source>
</evidence>
<protein>
    <recommendedName>
        <fullName evidence="2">protein-serine/threonine phosphatase</fullName>
        <ecNumber evidence="2">3.1.3.16</ecNumber>
    </recommendedName>
</protein>
<dbReference type="SUPFAM" id="SSF56300">
    <property type="entry name" value="Metallo-dependent phosphatases"/>
    <property type="match status" value="1"/>
</dbReference>